<keyword evidence="1" id="KW-0472">Membrane</keyword>
<keyword evidence="3" id="KW-1185">Reference proteome</keyword>
<dbReference type="EMBL" id="MU006809">
    <property type="protein sequence ID" value="KAF2635277.1"/>
    <property type="molecule type" value="Genomic_DNA"/>
</dbReference>
<reference evidence="2" key="1">
    <citation type="journal article" date="2020" name="Stud. Mycol.">
        <title>101 Dothideomycetes genomes: a test case for predicting lifestyles and emergence of pathogens.</title>
        <authorList>
            <person name="Haridas S."/>
            <person name="Albert R."/>
            <person name="Binder M."/>
            <person name="Bloem J."/>
            <person name="Labutti K."/>
            <person name="Salamov A."/>
            <person name="Andreopoulos B."/>
            <person name="Baker S."/>
            <person name="Barry K."/>
            <person name="Bills G."/>
            <person name="Bluhm B."/>
            <person name="Cannon C."/>
            <person name="Castanera R."/>
            <person name="Culley D."/>
            <person name="Daum C."/>
            <person name="Ezra D."/>
            <person name="Gonzalez J."/>
            <person name="Henrissat B."/>
            <person name="Kuo A."/>
            <person name="Liang C."/>
            <person name="Lipzen A."/>
            <person name="Lutzoni F."/>
            <person name="Magnuson J."/>
            <person name="Mondo S."/>
            <person name="Nolan M."/>
            <person name="Ohm R."/>
            <person name="Pangilinan J."/>
            <person name="Park H.-J."/>
            <person name="Ramirez L."/>
            <person name="Alfaro M."/>
            <person name="Sun H."/>
            <person name="Tritt A."/>
            <person name="Yoshinaga Y."/>
            <person name="Zwiers L.-H."/>
            <person name="Turgeon B."/>
            <person name="Goodwin S."/>
            <person name="Spatafora J."/>
            <person name="Crous P."/>
            <person name="Grigoriev I."/>
        </authorList>
    </citation>
    <scope>NUCLEOTIDE SEQUENCE</scope>
    <source>
        <strain evidence="2">CBS 473.64</strain>
    </source>
</reference>
<name>A0A6A6RJK9_9PLEO</name>
<protein>
    <recommendedName>
        <fullName evidence="4">Subtilisin-like serine protease</fullName>
    </recommendedName>
</protein>
<proteinExistence type="predicted"/>
<feature type="transmembrane region" description="Helical" evidence="1">
    <location>
        <begin position="242"/>
        <end position="263"/>
    </location>
</feature>
<dbReference type="PANTHER" id="PTHR34414">
    <property type="entry name" value="HET DOMAIN-CONTAINING PROTEIN-RELATED"/>
    <property type="match status" value="1"/>
</dbReference>
<dbReference type="PANTHER" id="PTHR34414:SF1">
    <property type="entry name" value="SUBTILISIN-LIKE SERINE PROTEASE"/>
    <property type="match status" value="1"/>
</dbReference>
<dbReference type="Pfam" id="PF20246">
    <property type="entry name" value="DUF6601"/>
    <property type="match status" value="1"/>
</dbReference>
<dbReference type="OrthoDB" id="5086500at2759"/>
<organism evidence="2 3">
    <name type="scientific">Massarina eburnea CBS 473.64</name>
    <dbReference type="NCBI Taxonomy" id="1395130"/>
    <lineage>
        <taxon>Eukaryota</taxon>
        <taxon>Fungi</taxon>
        <taxon>Dikarya</taxon>
        <taxon>Ascomycota</taxon>
        <taxon>Pezizomycotina</taxon>
        <taxon>Dothideomycetes</taxon>
        <taxon>Pleosporomycetidae</taxon>
        <taxon>Pleosporales</taxon>
        <taxon>Massarineae</taxon>
        <taxon>Massarinaceae</taxon>
        <taxon>Massarina</taxon>
    </lineage>
</organism>
<dbReference type="AlphaFoldDB" id="A0A6A6RJK9"/>
<accession>A0A6A6RJK9</accession>
<evidence type="ECO:0000313" key="3">
    <source>
        <dbReference type="Proteomes" id="UP000799753"/>
    </source>
</evidence>
<evidence type="ECO:0000313" key="2">
    <source>
        <dbReference type="EMBL" id="KAF2635277.1"/>
    </source>
</evidence>
<sequence length="340" mass="39808">MLTKGVPFPEELQLNHDLVGIDDANTRKTTRLPGQPTIRVDDHAGLWRHLERELYLSDLEKMAPKLWLMSMQSSANISALHRQTVKNRRLIITEDPELHLVWVADRIFIKPLPPYLLSHAFWVCYFQTGGCTAANCKLSDNEHVLQKQRIIPSALGFLRTYNHLIKYETDFHIAKEAHLIPPNITWIDFSDFMSSVATAVQDADVCERYTYGELRLSRLNFYSKFFLHKFYFRRRHSQYGSYFAQFFAPLLFVLGMFSVVLSAMQVITASDPLLQNQPTWDKFWQFCTWFSMLSLVMVMLISFVLILLFSYRFINEWYHAITDRIRRTMAVKTKAMTSVV</sequence>
<keyword evidence="1" id="KW-0812">Transmembrane</keyword>
<feature type="transmembrane region" description="Helical" evidence="1">
    <location>
        <begin position="283"/>
        <end position="309"/>
    </location>
</feature>
<gene>
    <name evidence="2" type="ORF">P280DRAFT_462132</name>
</gene>
<evidence type="ECO:0008006" key="4">
    <source>
        <dbReference type="Google" id="ProtNLM"/>
    </source>
</evidence>
<dbReference type="InterPro" id="IPR046536">
    <property type="entry name" value="DUF6601"/>
</dbReference>
<keyword evidence="1" id="KW-1133">Transmembrane helix</keyword>
<dbReference type="Proteomes" id="UP000799753">
    <property type="component" value="Unassembled WGS sequence"/>
</dbReference>
<evidence type="ECO:0000256" key="1">
    <source>
        <dbReference type="SAM" id="Phobius"/>
    </source>
</evidence>